<organism evidence="4 5">
    <name type="scientific">Fumia xinanensis</name>
    <dbReference type="NCBI Taxonomy" id="2763659"/>
    <lineage>
        <taxon>Bacteria</taxon>
        <taxon>Bacillati</taxon>
        <taxon>Bacillota</taxon>
        <taxon>Clostridia</taxon>
        <taxon>Eubacteriales</taxon>
        <taxon>Oscillospiraceae</taxon>
        <taxon>Fumia</taxon>
    </lineage>
</organism>
<dbReference type="InterPro" id="IPR051159">
    <property type="entry name" value="Hexapeptide_acetyltransf"/>
</dbReference>
<accession>A0A926I7M1</accession>
<name>A0A926I7M1_9FIRM</name>
<reference evidence="4" key="1">
    <citation type="submission" date="2020-08" db="EMBL/GenBank/DDBJ databases">
        <title>Genome public.</title>
        <authorList>
            <person name="Liu C."/>
            <person name="Sun Q."/>
        </authorList>
    </citation>
    <scope>NUCLEOTIDE SEQUENCE</scope>
    <source>
        <strain evidence="4">NSJ-33</strain>
    </source>
</reference>
<evidence type="ECO:0000313" key="4">
    <source>
        <dbReference type="EMBL" id="MBC8560071.1"/>
    </source>
</evidence>
<proteinExistence type="inferred from homology"/>
<dbReference type="PROSITE" id="PS00101">
    <property type="entry name" value="HEXAPEP_TRANSFERASES"/>
    <property type="match status" value="1"/>
</dbReference>
<dbReference type="GO" id="GO:0008374">
    <property type="term" value="F:O-acyltransferase activity"/>
    <property type="evidence" value="ECO:0007669"/>
    <property type="project" value="TreeGrafter"/>
</dbReference>
<evidence type="ECO:0000256" key="3">
    <source>
        <dbReference type="ARBA" id="ARBA00022737"/>
    </source>
</evidence>
<dbReference type="PANTHER" id="PTHR23416">
    <property type="entry name" value="SIALIC ACID SYNTHASE-RELATED"/>
    <property type="match status" value="1"/>
</dbReference>
<protein>
    <submittedName>
        <fullName evidence="4">Acetyltransferase</fullName>
    </submittedName>
</protein>
<dbReference type="SUPFAM" id="SSF51161">
    <property type="entry name" value="Trimeric LpxA-like enzymes"/>
    <property type="match status" value="1"/>
</dbReference>
<dbReference type="InterPro" id="IPR018357">
    <property type="entry name" value="Hexapep_transf_CS"/>
</dbReference>
<dbReference type="InterPro" id="IPR001451">
    <property type="entry name" value="Hexapep"/>
</dbReference>
<keyword evidence="2" id="KW-0808">Transferase</keyword>
<dbReference type="Proteomes" id="UP000610760">
    <property type="component" value="Unassembled WGS sequence"/>
</dbReference>
<dbReference type="EMBL" id="JACRSV010000002">
    <property type="protein sequence ID" value="MBC8560071.1"/>
    <property type="molecule type" value="Genomic_DNA"/>
</dbReference>
<dbReference type="RefSeq" id="WP_283242820.1">
    <property type="nucleotide sequence ID" value="NZ_JACRSV010000002.1"/>
</dbReference>
<evidence type="ECO:0000313" key="5">
    <source>
        <dbReference type="Proteomes" id="UP000610760"/>
    </source>
</evidence>
<comment type="caution">
    <text evidence="4">The sequence shown here is derived from an EMBL/GenBank/DDBJ whole genome shotgun (WGS) entry which is preliminary data.</text>
</comment>
<sequence>MKVYDLFQLFSRLLNKLIMNPIIKASFDTCGKDVAVGRRFRAYGISNIVAGNDIGLGEENLLMCTRAKIHIGDHVMTGPRVTMITGGHRYDIKERPMKSIGNEEKLPENDLDIILEGDNWIGANATILKGVTVGQGAVIAAGAVVTKDVLPYSIVAGVPAKMIKMRFEEND</sequence>
<dbReference type="PANTHER" id="PTHR23416:SF23">
    <property type="entry name" value="ACETYLTRANSFERASE C18B11.09C-RELATED"/>
    <property type="match status" value="1"/>
</dbReference>
<keyword evidence="3" id="KW-0677">Repeat</keyword>
<evidence type="ECO:0000256" key="1">
    <source>
        <dbReference type="ARBA" id="ARBA00007274"/>
    </source>
</evidence>
<dbReference type="Gene3D" id="2.160.10.10">
    <property type="entry name" value="Hexapeptide repeat proteins"/>
    <property type="match status" value="1"/>
</dbReference>
<dbReference type="AlphaFoldDB" id="A0A926I7M1"/>
<comment type="similarity">
    <text evidence="1">Belongs to the transferase hexapeptide repeat family.</text>
</comment>
<keyword evidence="5" id="KW-1185">Reference proteome</keyword>
<dbReference type="InterPro" id="IPR011004">
    <property type="entry name" value="Trimer_LpxA-like_sf"/>
</dbReference>
<dbReference type="GO" id="GO:0005829">
    <property type="term" value="C:cytosol"/>
    <property type="evidence" value="ECO:0007669"/>
    <property type="project" value="TreeGrafter"/>
</dbReference>
<dbReference type="Pfam" id="PF00132">
    <property type="entry name" value="Hexapep"/>
    <property type="match status" value="1"/>
</dbReference>
<gene>
    <name evidence="4" type="ORF">H8710_08330</name>
</gene>
<evidence type="ECO:0000256" key="2">
    <source>
        <dbReference type="ARBA" id="ARBA00022679"/>
    </source>
</evidence>